<feature type="domain" description="Penicillin-binding protein transpeptidase" evidence="14">
    <location>
        <begin position="247"/>
        <end position="579"/>
    </location>
</feature>
<dbReference type="Gene3D" id="3.30.1390.30">
    <property type="entry name" value="Penicillin-binding protein 2a, domain 3"/>
    <property type="match status" value="1"/>
</dbReference>
<dbReference type="InterPro" id="IPR036138">
    <property type="entry name" value="PBP_dimer_sf"/>
</dbReference>
<dbReference type="GO" id="GO:0008360">
    <property type="term" value="P:regulation of cell shape"/>
    <property type="evidence" value="ECO:0007669"/>
    <property type="project" value="UniProtKB-KW"/>
</dbReference>
<keyword evidence="4" id="KW-0997">Cell inner membrane</keyword>
<gene>
    <name evidence="16" type="ORF">SAMN05444278_102279</name>
</gene>
<dbReference type="InterPro" id="IPR005311">
    <property type="entry name" value="PBP_dimer"/>
</dbReference>
<dbReference type="Gene3D" id="3.90.1310.10">
    <property type="entry name" value="Penicillin-binding protein 2a (Domain 2)"/>
    <property type="match status" value="1"/>
</dbReference>
<protein>
    <submittedName>
        <fullName evidence="16">Penicillin-binding protein 2</fullName>
    </submittedName>
</protein>
<dbReference type="GO" id="GO:0006508">
    <property type="term" value="P:proteolysis"/>
    <property type="evidence" value="ECO:0007669"/>
    <property type="project" value="UniProtKB-KW"/>
</dbReference>
<keyword evidence="12" id="KW-0472">Membrane</keyword>
<dbReference type="GO" id="GO:0071972">
    <property type="term" value="F:peptidoglycan L,D-transpeptidase activity"/>
    <property type="evidence" value="ECO:0007669"/>
    <property type="project" value="TreeGrafter"/>
</dbReference>
<evidence type="ECO:0000256" key="11">
    <source>
        <dbReference type="ARBA" id="ARBA00022989"/>
    </source>
</evidence>
<dbReference type="GO" id="GO:0005886">
    <property type="term" value="C:plasma membrane"/>
    <property type="evidence" value="ECO:0007669"/>
    <property type="project" value="UniProtKB-SubCell"/>
</dbReference>
<evidence type="ECO:0000256" key="3">
    <source>
        <dbReference type="ARBA" id="ARBA00022475"/>
    </source>
</evidence>
<evidence type="ECO:0000256" key="10">
    <source>
        <dbReference type="ARBA" id="ARBA00022984"/>
    </source>
</evidence>
<dbReference type="InterPro" id="IPR001460">
    <property type="entry name" value="PCN-bd_Tpept"/>
</dbReference>
<evidence type="ECO:0000256" key="6">
    <source>
        <dbReference type="ARBA" id="ARBA00022670"/>
    </source>
</evidence>
<accession>A0A1M4UBV4</accession>
<dbReference type="InterPro" id="IPR012338">
    <property type="entry name" value="Beta-lactam/transpept-like"/>
</dbReference>
<reference evidence="16 17" key="1">
    <citation type="submission" date="2016-11" db="EMBL/GenBank/DDBJ databases">
        <authorList>
            <person name="Jaros S."/>
            <person name="Januszkiewicz K."/>
            <person name="Wedrychowicz H."/>
        </authorList>
    </citation>
    <scope>NUCLEOTIDE SEQUENCE [LARGE SCALE GENOMIC DNA]</scope>
    <source>
        <strain evidence="16 17">DSM 25661</strain>
    </source>
</reference>
<evidence type="ECO:0000256" key="7">
    <source>
        <dbReference type="ARBA" id="ARBA00022692"/>
    </source>
</evidence>
<keyword evidence="9" id="KW-0133">Cell shape</keyword>
<evidence type="ECO:0000259" key="14">
    <source>
        <dbReference type="Pfam" id="PF00905"/>
    </source>
</evidence>
<evidence type="ECO:0000256" key="5">
    <source>
        <dbReference type="ARBA" id="ARBA00022645"/>
    </source>
</evidence>
<keyword evidence="11" id="KW-1133">Transmembrane helix</keyword>
<dbReference type="GO" id="GO:0008658">
    <property type="term" value="F:penicillin binding"/>
    <property type="evidence" value="ECO:0007669"/>
    <property type="project" value="InterPro"/>
</dbReference>
<keyword evidence="13" id="KW-0961">Cell wall biogenesis/degradation</keyword>
<dbReference type="FunFam" id="3.40.710.10:FF:000024">
    <property type="entry name" value="Penicillin-binding protein 2"/>
    <property type="match status" value="1"/>
</dbReference>
<keyword evidence="10" id="KW-0573">Peptidoglycan synthesis</keyword>
<keyword evidence="7" id="KW-0812">Transmembrane</keyword>
<evidence type="ECO:0000256" key="13">
    <source>
        <dbReference type="ARBA" id="ARBA00023316"/>
    </source>
</evidence>
<dbReference type="OrthoDB" id="9766847at2"/>
<dbReference type="InterPro" id="IPR017790">
    <property type="entry name" value="Penicillin-binding_protein_2"/>
</dbReference>
<evidence type="ECO:0000313" key="17">
    <source>
        <dbReference type="Proteomes" id="UP000184462"/>
    </source>
</evidence>
<name>A0A1M4UBV4_9FLAO</name>
<dbReference type="NCBIfam" id="TIGR03423">
    <property type="entry name" value="pbp2_mrdA"/>
    <property type="match status" value="1"/>
</dbReference>
<feature type="domain" description="Penicillin-binding protein dimerisation" evidence="15">
    <location>
        <begin position="46"/>
        <end position="209"/>
    </location>
</feature>
<evidence type="ECO:0000259" key="15">
    <source>
        <dbReference type="Pfam" id="PF03717"/>
    </source>
</evidence>
<dbReference type="Gene3D" id="3.40.710.10">
    <property type="entry name" value="DD-peptidase/beta-lactamase superfamily"/>
    <property type="match status" value="1"/>
</dbReference>
<dbReference type="SUPFAM" id="SSF56601">
    <property type="entry name" value="beta-lactamase/transpeptidase-like"/>
    <property type="match status" value="1"/>
</dbReference>
<dbReference type="STRING" id="1155689.SAMN05444278_102279"/>
<evidence type="ECO:0000256" key="8">
    <source>
        <dbReference type="ARBA" id="ARBA00022801"/>
    </source>
</evidence>
<evidence type="ECO:0000256" key="9">
    <source>
        <dbReference type="ARBA" id="ARBA00022960"/>
    </source>
</evidence>
<keyword evidence="8" id="KW-0378">Hydrolase</keyword>
<organism evidence="16 17">
    <name type="scientific">Psychroflexus salarius</name>
    <dbReference type="NCBI Taxonomy" id="1155689"/>
    <lineage>
        <taxon>Bacteria</taxon>
        <taxon>Pseudomonadati</taxon>
        <taxon>Bacteroidota</taxon>
        <taxon>Flavobacteriia</taxon>
        <taxon>Flavobacteriales</taxon>
        <taxon>Flavobacteriaceae</taxon>
        <taxon>Psychroflexus</taxon>
    </lineage>
</organism>
<keyword evidence="17" id="KW-1185">Reference proteome</keyword>
<evidence type="ECO:0000256" key="1">
    <source>
        <dbReference type="ARBA" id="ARBA00004167"/>
    </source>
</evidence>
<dbReference type="PANTHER" id="PTHR30627:SF2">
    <property type="entry name" value="PEPTIDOGLYCAN D,D-TRANSPEPTIDASE MRDA"/>
    <property type="match status" value="1"/>
</dbReference>
<evidence type="ECO:0000256" key="2">
    <source>
        <dbReference type="ARBA" id="ARBA00004236"/>
    </source>
</evidence>
<evidence type="ECO:0000256" key="4">
    <source>
        <dbReference type="ARBA" id="ARBA00022519"/>
    </source>
</evidence>
<dbReference type="GO" id="GO:0071555">
    <property type="term" value="P:cell wall organization"/>
    <property type="evidence" value="ECO:0007669"/>
    <property type="project" value="UniProtKB-KW"/>
</dbReference>
<keyword evidence="5" id="KW-0121">Carboxypeptidase</keyword>
<dbReference type="PANTHER" id="PTHR30627">
    <property type="entry name" value="PEPTIDOGLYCAN D,D-TRANSPEPTIDASE"/>
    <property type="match status" value="1"/>
</dbReference>
<dbReference type="InterPro" id="IPR050515">
    <property type="entry name" value="Beta-lactam/transpept"/>
</dbReference>
<keyword evidence="3" id="KW-1003">Cell membrane</keyword>
<comment type="subcellular location">
    <subcellularLocation>
        <location evidence="2">Cell membrane</location>
    </subcellularLocation>
    <subcellularLocation>
        <location evidence="1">Membrane</location>
        <topology evidence="1">Single-pass membrane protein</topology>
    </subcellularLocation>
</comment>
<dbReference type="GO" id="GO:0009002">
    <property type="term" value="F:serine-type D-Ala-D-Ala carboxypeptidase activity"/>
    <property type="evidence" value="ECO:0007669"/>
    <property type="project" value="InterPro"/>
</dbReference>
<sequence length="624" mass="71003">MRKILPVLLVCITALIFLARLVYIQLIDDSYDDVSKNIAIRKVFDYPQRGYIYDRNGELLVGNQPAYDVMVIPNELESFDTLELANLLKLTPERLKEQIKKAFIYSPKLASVITPQLTKSEYAYVQEKMYKYKGFFIQKRSLRDYDVKHSSNILGYIAEVNNRDISKNPYYQSGDFIGRQGVEQQYEEELRGQRGVKHFLRDRFNRNIKSFKNGAFDTLPQKGKDITLTIDSKLQAYGELLMKNKRGGIVAIQPSSGEILSLITAPSYDPDLLVGRKRSRNFTRLYYDSISKPLYNRALQAVYPPGSPFKALTGLIALQENVVEIEENFKCYGGYTYGRGARMGCHAHSSPVALISGIAYSCNTYFAQIYRRSIEKFETPQEGIDVWAKHLKSFGLGNFLGYDLPVGRAGLVPDAEYYNRAYNYPKYKWYATATLSNAIGQGEVLTTPIQLANVTAAIANRGWFYKPHILKEIDGKAISEPKYTEKQITTIDQQHFEPIIEGMHDVFNYGTARFLRVPGIEVCGKTGTAQNKARINGEIVELEDHSIFVAFAPKENPKIAIAVFVENGGYGSTYAGRISSLMIEKYLKDKIERTDLEQWVLNQSLEEEYAKPYKNQDLDTISQQ</sequence>
<evidence type="ECO:0000256" key="12">
    <source>
        <dbReference type="ARBA" id="ARBA00023136"/>
    </source>
</evidence>
<dbReference type="EMBL" id="FQTW01000002">
    <property type="protein sequence ID" value="SHE54077.1"/>
    <property type="molecule type" value="Genomic_DNA"/>
</dbReference>
<dbReference type="GO" id="GO:0009252">
    <property type="term" value="P:peptidoglycan biosynthetic process"/>
    <property type="evidence" value="ECO:0007669"/>
    <property type="project" value="UniProtKB-KW"/>
</dbReference>
<dbReference type="Pfam" id="PF03717">
    <property type="entry name" value="PBP_dimer"/>
    <property type="match status" value="1"/>
</dbReference>
<proteinExistence type="predicted"/>
<keyword evidence="6" id="KW-0645">Protease</keyword>
<evidence type="ECO:0000313" key="16">
    <source>
        <dbReference type="EMBL" id="SHE54077.1"/>
    </source>
</evidence>
<dbReference type="AlphaFoldDB" id="A0A1M4UBV4"/>
<dbReference type="RefSeq" id="WP_073192377.1">
    <property type="nucleotide sequence ID" value="NZ_FQTW01000002.1"/>
</dbReference>
<dbReference type="Pfam" id="PF00905">
    <property type="entry name" value="Transpeptidase"/>
    <property type="match status" value="1"/>
</dbReference>
<dbReference type="Proteomes" id="UP000184462">
    <property type="component" value="Unassembled WGS sequence"/>
</dbReference>
<dbReference type="SUPFAM" id="SSF56519">
    <property type="entry name" value="Penicillin binding protein dimerisation domain"/>
    <property type="match status" value="1"/>
</dbReference>